<keyword evidence="3" id="KW-1185">Reference proteome</keyword>
<name>A0ABR4EFW3_9PEZI</name>
<proteinExistence type="predicted"/>
<evidence type="ECO:0000256" key="1">
    <source>
        <dbReference type="SAM" id="MobiDB-lite"/>
    </source>
</evidence>
<dbReference type="Proteomes" id="UP001600888">
    <property type="component" value="Unassembled WGS sequence"/>
</dbReference>
<organism evidence="2 3">
    <name type="scientific">Diaporthe vaccinii</name>
    <dbReference type="NCBI Taxonomy" id="105482"/>
    <lineage>
        <taxon>Eukaryota</taxon>
        <taxon>Fungi</taxon>
        <taxon>Dikarya</taxon>
        <taxon>Ascomycota</taxon>
        <taxon>Pezizomycotina</taxon>
        <taxon>Sordariomycetes</taxon>
        <taxon>Sordariomycetidae</taxon>
        <taxon>Diaporthales</taxon>
        <taxon>Diaporthaceae</taxon>
        <taxon>Diaporthe</taxon>
        <taxon>Diaporthe eres species complex</taxon>
    </lineage>
</organism>
<accession>A0ABR4EFW3</accession>
<reference evidence="2 3" key="1">
    <citation type="submission" date="2024-03" db="EMBL/GenBank/DDBJ databases">
        <title>A high-quality draft genome sequence of Diaporthe vaccinii, a causative agent of upright dieback and viscid rot disease in cranberry plants.</title>
        <authorList>
            <person name="Sarrasin M."/>
            <person name="Lang B.F."/>
            <person name="Burger G."/>
        </authorList>
    </citation>
    <scope>NUCLEOTIDE SEQUENCE [LARGE SCALE GENOMIC DNA]</scope>
    <source>
        <strain evidence="2 3">IS7</strain>
    </source>
</reference>
<evidence type="ECO:0000313" key="2">
    <source>
        <dbReference type="EMBL" id="KAL2281171.1"/>
    </source>
</evidence>
<evidence type="ECO:0000313" key="3">
    <source>
        <dbReference type="Proteomes" id="UP001600888"/>
    </source>
</evidence>
<feature type="compositionally biased region" description="Basic and acidic residues" evidence="1">
    <location>
        <begin position="1"/>
        <end position="13"/>
    </location>
</feature>
<feature type="region of interest" description="Disordered" evidence="1">
    <location>
        <begin position="1"/>
        <end position="21"/>
    </location>
</feature>
<gene>
    <name evidence="2" type="ORF">FJTKL_11825</name>
</gene>
<sequence>MRNAYSHRDENKRPPGTQRIRNGVRVGGYGDGRTSNALAAGHTTCDLPDKGDRRPSTPHLEFSQIIIISITIIKSVQPIVAIREIEAGSSLDLNAHVDAVSYSGNRATACCACDSDRNGIGGSARRKPSTQ</sequence>
<comment type="caution">
    <text evidence="2">The sequence shown here is derived from an EMBL/GenBank/DDBJ whole genome shotgun (WGS) entry which is preliminary data.</text>
</comment>
<dbReference type="EMBL" id="JBAWTH010000059">
    <property type="protein sequence ID" value="KAL2281171.1"/>
    <property type="molecule type" value="Genomic_DNA"/>
</dbReference>
<protein>
    <submittedName>
        <fullName evidence="2">Uncharacterized protein</fullName>
    </submittedName>
</protein>